<name>A0ABV3FSK4_9NOCA</name>
<comment type="caution">
    <text evidence="6">The sequence shown here is derived from an EMBL/GenBank/DDBJ whole genome shotgun (WGS) entry which is preliminary data.</text>
</comment>
<dbReference type="PANTHER" id="PTHR30055:SF234">
    <property type="entry name" value="HTH-TYPE TRANSCRIPTIONAL REGULATOR BETI"/>
    <property type="match status" value="1"/>
</dbReference>
<dbReference type="EMBL" id="JBFAKC010000004">
    <property type="protein sequence ID" value="MEV0708166.1"/>
    <property type="molecule type" value="Genomic_DNA"/>
</dbReference>
<keyword evidence="2 4" id="KW-0238">DNA-binding</keyword>
<keyword evidence="3" id="KW-0804">Transcription</keyword>
<evidence type="ECO:0000313" key="7">
    <source>
        <dbReference type="Proteomes" id="UP001551695"/>
    </source>
</evidence>
<reference evidence="6 7" key="1">
    <citation type="submission" date="2024-06" db="EMBL/GenBank/DDBJ databases">
        <title>The Natural Products Discovery Center: Release of the First 8490 Sequenced Strains for Exploring Actinobacteria Biosynthetic Diversity.</title>
        <authorList>
            <person name="Kalkreuter E."/>
            <person name="Kautsar S.A."/>
            <person name="Yang D."/>
            <person name="Bader C.D."/>
            <person name="Teijaro C.N."/>
            <person name="Fluegel L."/>
            <person name="Davis C.M."/>
            <person name="Simpson J.R."/>
            <person name="Lauterbach L."/>
            <person name="Steele A.D."/>
            <person name="Gui C."/>
            <person name="Meng S."/>
            <person name="Li G."/>
            <person name="Viehrig K."/>
            <person name="Ye F."/>
            <person name="Su P."/>
            <person name="Kiefer A.F."/>
            <person name="Nichols A."/>
            <person name="Cepeda A.J."/>
            <person name="Yan W."/>
            <person name="Fan B."/>
            <person name="Jiang Y."/>
            <person name="Adhikari A."/>
            <person name="Zheng C.-J."/>
            <person name="Schuster L."/>
            <person name="Cowan T.M."/>
            <person name="Smanski M.J."/>
            <person name="Chevrette M.G."/>
            <person name="De Carvalho L.P.S."/>
            <person name="Shen B."/>
        </authorList>
    </citation>
    <scope>NUCLEOTIDE SEQUENCE [LARGE SCALE GENOMIC DNA]</scope>
    <source>
        <strain evidence="6 7">NPDC050403</strain>
    </source>
</reference>
<sequence length="229" mass="25105">MSSESVEKGTPIASVRVGLFFDPPAVLPRGRHRLSRDEVLDAQRERMMAATTELLAARGYTGFGPADIAKRAGVSLAAFYDCFTNKDSCIFAGYDRFITVLLQRLTALDIAGKDRRSLVPEVLHLYLDTLAEDLVVARAYQVEIDALGAPARKRRRDSLSAFAAYLSELLTRVSPPGAPSPDLPISALLGVVYATRQLAADALDESDEPDFETLAGQLALWLTDMFRQR</sequence>
<protein>
    <submittedName>
        <fullName evidence="6">TetR/AcrR family transcriptional regulator</fullName>
    </submittedName>
</protein>
<dbReference type="Proteomes" id="UP001551695">
    <property type="component" value="Unassembled WGS sequence"/>
</dbReference>
<evidence type="ECO:0000256" key="1">
    <source>
        <dbReference type="ARBA" id="ARBA00023015"/>
    </source>
</evidence>
<accession>A0ABV3FSK4</accession>
<dbReference type="PRINTS" id="PR00455">
    <property type="entry name" value="HTHTETR"/>
</dbReference>
<evidence type="ECO:0000256" key="4">
    <source>
        <dbReference type="PROSITE-ProRule" id="PRU00335"/>
    </source>
</evidence>
<feature type="domain" description="HTH tetR-type" evidence="5">
    <location>
        <begin position="41"/>
        <end position="101"/>
    </location>
</feature>
<evidence type="ECO:0000313" key="6">
    <source>
        <dbReference type="EMBL" id="MEV0708166.1"/>
    </source>
</evidence>
<dbReference type="InterPro" id="IPR009057">
    <property type="entry name" value="Homeodomain-like_sf"/>
</dbReference>
<evidence type="ECO:0000256" key="3">
    <source>
        <dbReference type="ARBA" id="ARBA00023163"/>
    </source>
</evidence>
<gene>
    <name evidence="6" type="ORF">AB0I48_11415</name>
</gene>
<dbReference type="InterPro" id="IPR050109">
    <property type="entry name" value="HTH-type_TetR-like_transc_reg"/>
</dbReference>
<keyword evidence="7" id="KW-1185">Reference proteome</keyword>
<keyword evidence="1" id="KW-0805">Transcription regulation</keyword>
<organism evidence="6 7">
    <name type="scientific">Nocardia aurea</name>
    <dbReference type="NCBI Taxonomy" id="2144174"/>
    <lineage>
        <taxon>Bacteria</taxon>
        <taxon>Bacillati</taxon>
        <taxon>Actinomycetota</taxon>
        <taxon>Actinomycetes</taxon>
        <taxon>Mycobacteriales</taxon>
        <taxon>Nocardiaceae</taxon>
        <taxon>Nocardia</taxon>
    </lineage>
</organism>
<dbReference type="PANTHER" id="PTHR30055">
    <property type="entry name" value="HTH-TYPE TRANSCRIPTIONAL REGULATOR RUTR"/>
    <property type="match status" value="1"/>
</dbReference>
<dbReference type="Gene3D" id="1.10.357.10">
    <property type="entry name" value="Tetracycline Repressor, domain 2"/>
    <property type="match status" value="1"/>
</dbReference>
<dbReference type="InterPro" id="IPR001647">
    <property type="entry name" value="HTH_TetR"/>
</dbReference>
<dbReference type="SUPFAM" id="SSF46689">
    <property type="entry name" value="Homeodomain-like"/>
    <property type="match status" value="1"/>
</dbReference>
<dbReference type="RefSeq" id="WP_357782540.1">
    <property type="nucleotide sequence ID" value="NZ_JBFAKC010000004.1"/>
</dbReference>
<proteinExistence type="predicted"/>
<dbReference type="PROSITE" id="PS50977">
    <property type="entry name" value="HTH_TETR_2"/>
    <property type="match status" value="1"/>
</dbReference>
<dbReference type="Pfam" id="PF00440">
    <property type="entry name" value="TetR_N"/>
    <property type="match status" value="1"/>
</dbReference>
<evidence type="ECO:0000259" key="5">
    <source>
        <dbReference type="PROSITE" id="PS50977"/>
    </source>
</evidence>
<evidence type="ECO:0000256" key="2">
    <source>
        <dbReference type="ARBA" id="ARBA00023125"/>
    </source>
</evidence>
<feature type="DNA-binding region" description="H-T-H motif" evidence="4">
    <location>
        <begin position="64"/>
        <end position="83"/>
    </location>
</feature>